<name>D3F3J0_CONWI</name>
<sequence>MSAPAAMRLEGITKRFPGVVALDGVSFELAPGEVHAVVGENGAGKSTLMAIAAGAQAPDAGSVEIGGVALGDPSPARAAEAGLAVVYQHPALLPDLTVAENLAFAMPRGHRPPLRRAAAFAREKLAAMEAQIDPLRRVGDLNVTERHLVELAKALALKPRVLILDEPTEPLRAHEVELLFAKVRELAAAGTGIVYISHRLQEVKAISDRLTVLRDGRTRGTFVADEVEEDEIVALIVGGDLESAFPEREPVADAAPVALELRGFSGTPAFEDVDLRVRRGEVIGLAGVDGNGQHEFIRALAGLHPSSGELLLGDEIAPERVDVGSPVKAAAGGIAYVSDDRHGEGLLMELSVRENAAAAALTRFAPAGFVQRTRERVAVAEETRALDVRAASLETPVASLSGGNQQKVAIARALLSEPRVLLADQPTSGVDVGARAQIYAILRDAAGDGTPVIVRSSDAVELAGLCDRVLIFSRGHVVSELSGEQLTEDAITGAALRSTTQRRHAGDASSTARRARAERFLSGDYAPSVVLALLVLALLVVTGMKDGAYLSSVSLSGMLTLLTVLAFIALGQQMAMLIGGIDLSVGPLAGFAVVVGSFFVTEGAGAGGTALGFLAMFGACAAVGLVNFALARWIGMSPVIATLVTFTMLQGLGLLLRETPDGVIDTSVATALGTTVGFVPIAFLIVCGLALLLEFGLRRTRLGLELRAVGSDAEAAHALGARVERMNVLAYVGCSTLTFLGAVLLMAQVGIGDSTAGSTFTLSSITAVVLGGASIFGGRGSFLGALLGAALVQCATTATTFLGLTPPWVYWLIGLLTLVAAGTFSVARRRAGSAGAAVV</sequence>
<evidence type="ECO:0000259" key="11">
    <source>
        <dbReference type="PROSITE" id="PS50893"/>
    </source>
</evidence>
<keyword evidence="4 10" id="KW-0812">Transmembrane</keyword>
<feature type="transmembrane region" description="Helical" evidence="10">
    <location>
        <begin position="577"/>
        <end position="600"/>
    </location>
</feature>
<dbReference type="Gene3D" id="3.40.50.300">
    <property type="entry name" value="P-loop containing nucleotide triphosphate hydrolases"/>
    <property type="match status" value="2"/>
</dbReference>
<feature type="transmembrane region" description="Helical" evidence="10">
    <location>
        <begin position="523"/>
        <end position="542"/>
    </location>
</feature>
<dbReference type="GO" id="GO:0022857">
    <property type="term" value="F:transmembrane transporter activity"/>
    <property type="evidence" value="ECO:0007669"/>
    <property type="project" value="InterPro"/>
</dbReference>
<evidence type="ECO:0000256" key="10">
    <source>
        <dbReference type="SAM" id="Phobius"/>
    </source>
</evidence>
<dbReference type="KEGG" id="cwo:Cwoe_3938"/>
<evidence type="ECO:0000256" key="1">
    <source>
        <dbReference type="ARBA" id="ARBA00004651"/>
    </source>
</evidence>
<feature type="transmembrane region" description="Helical" evidence="10">
    <location>
        <begin position="728"/>
        <end position="751"/>
    </location>
</feature>
<keyword evidence="5" id="KW-0677">Repeat</keyword>
<dbReference type="InterPro" id="IPR050107">
    <property type="entry name" value="ABC_carbohydrate_import_ATPase"/>
</dbReference>
<keyword evidence="2" id="KW-0813">Transport</keyword>
<evidence type="ECO:0000256" key="5">
    <source>
        <dbReference type="ARBA" id="ARBA00022737"/>
    </source>
</evidence>
<dbReference type="PROSITE" id="PS00211">
    <property type="entry name" value="ABC_TRANSPORTER_1"/>
    <property type="match status" value="1"/>
</dbReference>
<dbReference type="STRING" id="469383.Cwoe_3938"/>
<feature type="transmembrane region" description="Helical" evidence="10">
    <location>
        <begin position="757"/>
        <end position="776"/>
    </location>
</feature>
<evidence type="ECO:0000256" key="9">
    <source>
        <dbReference type="ARBA" id="ARBA00023136"/>
    </source>
</evidence>
<dbReference type="OrthoDB" id="7757085at2"/>
<reference evidence="13" key="2">
    <citation type="submission" date="2010-01" db="EMBL/GenBank/DDBJ databases">
        <title>The complete genome of Conexibacter woesei DSM 14684.</title>
        <authorList>
            <consortium name="US DOE Joint Genome Institute (JGI-PGF)"/>
            <person name="Lucas S."/>
            <person name="Copeland A."/>
            <person name="Lapidus A."/>
            <person name="Glavina del Rio T."/>
            <person name="Dalin E."/>
            <person name="Tice H."/>
            <person name="Bruce D."/>
            <person name="Goodwin L."/>
            <person name="Pitluck S."/>
            <person name="Kyrpides N."/>
            <person name="Mavromatis K."/>
            <person name="Ivanova N."/>
            <person name="Mikhailova N."/>
            <person name="Chertkov O."/>
            <person name="Brettin T."/>
            <person name="Detter J.C."/>
            <person name="Han C."/>
            <person name="Larimer F."/>
            <person name="Land M."/>
            <person name="Hauser L."/>
            <person name="Markowitz V."/>
            <person name="Cheng J.-F."/>
            <person name="Hugenholtz P."/>
            <person name="Woyke T."/>
            <person name="Wu D."/>
            <person name="Pukall R."/>
            <person name="Steenblock K."/>
            <person name="Schneider S."/>
            <person name="Klenk H.-P."/>
            <person name="Eisen J.A."/>
        </authorList>
    </citation>
    <scope>NUCLEOTIDE SEQUENCE [LARGE SCALE GENOMIC DNA]</scope>
    <source>
        <strain evidence="13">DSM 14684 / CIP 108061 / JCM 11494 / NBRC 100937 / ID131577</strain>
    </source>
</reference>
<proteinExistence type="predicted"/>
<gene>
    <name evidence="12" type="ordered locus">Cwoe_3938</name>
</gene>
<feature type="domain" description="ABC transporter" evidence="11">
    <location>
        <begin position="252"/>
        <end position="499"/>
    </location>
</feature>
<keyword evidence="7" id="KW-0067">ATP-binding</keyword>
<keyword evidence="13" id="KW-1185">Reference proteome</keyword>
<dbReference type="PANTHER" id="PTHR43790:SF9">
    <property type="entry name" value="GALACTOFURANOSE TRANSPORTER ATP-BINDING PROTEIN YTFR"/>
    <property type="match status" value="1"/>
</dbReference>
<reference evidence="12 13" key="1">
    <citation type="journal article" date="2010" name="Stand. Genomic Sci.">
        <title>Complete genome sequence of Conexibacter woesei type strain (ID131577).</title>
        <authorList>
            <person name="Pukall R."/>
            <person name="Lapidus A."/>
            <person name="Glavina Del Rio T."/>
            <person name="Copeland A."/>
            <person name="Tice H."/>
            <person name="Cheng J.-F."/>
            <person name="Lucas S."/>
            <person name="Chen F."/>
            <person name="Nolan M."/>
            <person name="Bruce D."/>
            <person name="Goodwin L."/>
            <person name="Pitluck S."/>
            <person name="Mavromatis K."/>
            <person name="Ivanova N."/>
            <person name="Ovchinnikova G."/>
            <person name="Pati A."/>
            <person name="Chen A."/>
            <person name="Palaniappan K."/>
            <person name="Land M."/>
            <person name="Hauser L."/>
            <person name="Chang Y.-J."/>
            <person name="Jeffries C.D."/>
            <person name="Chain P."/>
            <person name="Meincke L."/>
            <person name="Sims D."/>
            <person name="Brettin T."/>
            <person name="Detter J.C."/>
            <person name="Rohde M."/>
            <person name="Goeker M."/>
            <person name="Bristow J."/>
            <person name="Eisen J.A."/>
            <person name="Markowitz V."/>
            <person name="Kyrpides N.C."/>
            <person name="Klenk H.-P."/>
            <person name="Hugenholtz P."/>
        </authorList>
    </citation>
    <scope>NUCLEOTIDE SEQUENCE [LARGE SCALE GENOMIC DNA]</scope>
    <source>
        <strain evidence="13">DSM 14684 / CIP 108061 / JCM 11494 / NBRC 100937 / ID131577</strain>
    </source>
</reference>
<dbReference type="eggNOG" id="COG1172">
    <property type="taxonomic scope" value="Bacteria"/>
</dbReference>
<dbReference type="SUPFAM" id="SSF52540">
    <property type="entry name" value="P-loop containing nucleoside triphosphate hydrolases"/>
    <property type="match status" value="2"/>
</dbReference>
<keyword evidence="9 10" id="KW-0472">Membrane</keyword>
<dbReference type="InterPro" id="IPR001851">
    <property type="entry name" value="ABC_transp_permease"/>
</dbReference>
<evidence type="ECO:0000313" key="12">
    <source>
        <dbReference type="EMBL" id="ADB52355.1"/>
    </source>
</evidence>
<dbReference type="GO" id="GO:0005524">
    <property type="term" value="F:ATP binding"/>
    <property type="evidence" value="ECO:0007669"/>
    <property type="project" value="UniProtKB-KW"/>
</dbReference>
<dbReference type="GO" id="GO:0005886">
    <property type="term" value="C:plasma membrane"/>
    <property type="evidence" value="ECO:0007669"/>
    <property type="project" value="UniProtKB-SubCell"/>
</dbReference>
<dbReference type="InterPro" id="IPR003439">
    <property type="entry name" value="ABC_transporter-like_ATP-bd"/>
</dbReference>
<dbReference type="CDD" id="cd03216">
    <property type="entry name" value="ABC_Carb_Monos_I"/>
    <property type="match status" value="1"/>
</dbReference>
<dbReference type="eggNOG" id="COG1129">
    <property type="taxonomic scope" value="Bacteria"/>
</dbReference>
<dbReference type="PROSITE" id="PS50893">
    <property type="entry name" value="ABC_TRANSPORTER_2"/>
    <property type="match status" value="2"/>
</dbReference>
<dbReference type="InterPro" id="IPR003593">
    <property type="entry name" value="AAA+_ATPase"/>
</dbReference>
<dbReference type="PANTHER" id="PTHR43790">
    <property type="entry name" value="CARBOHYDRATE TRANSPORT ATP-BINDING PROTEIN MG119-RELATED"/>
    <property type="match status" value="1"/>
</dbReference>
<dbReference type="InterPro" id="IPR017871">
    <property type="entry name" value="ABC_transporter-like_CS"/>
</dbReference>
<dbReference type="AlphaFoldDB" id="D3F3J0"/>
<dbReference type="Pfam" id="PF02653">
    <property type="entry name" value="BPD_transp_2"/>
    <property type="match status" value="1"/>
</dbReference>
<comment type="subcellular location">
    <subcellularLocation>
        <location evidence="1">Cell membrane</location>
        <topology evidence="1">Multi-pass membrane protein</topology>
    </subcellularLocation>
</comment>
<dbReference type="HOGENOM" id="CLU_012904_1_0_11"/>
<evidence type="ECO:0000256" key="6">
    <source>
        <dbReference type="ARBA" id="ARBA00022741"/>
    </source>
</evidence>
<keyword evidence="8 10" id="KW-1133">Transmembrane helix</keyword>
<dbReference type="SMART" id="SM00382">
    <property type="entry name" value="AAA"/>
    <property type="match status" value="2"/>
</dbReference>
<evidence type="ECO:0000256" key="3">
    <source>
        <dbReference type="ARBA" id="ARBA00022475"/>
    </source>
</evidence>
<keyword evidence="3" id="KW-1003">Cell membrane</keyword>
<evidence type="ECO:0000256" key="7">
    <source>
        <dbReference type="ARBA" id="ARBA00022840"/>
    </source>
</evidence>
<dbReference type="CDD" id="cd06579">
    <property type="entry name" value="TM_PBP1_transp_AraH_like"/>
    <property type="match status" value="1"/>
</dbReference>
<dbReference type="RefSeq" id="WP_012935406.1">
    <property type="nucleotide sequence ID" value="NC_013739.1"/>
</dbReference>
<feature type="transmembrane region" description="Helical" evidence="10">
    <location>
        <begin position="633"/>
        <end position="656"/>
    </location>
</feature>
<evidence type="ECO:0000256" key="2">
    <source>
        <dbReference type="ARBA" id="ARBA00022448"/>
    </source>
</evidence>
<dbReference type="EMBL" id="CP001854">
    <property type="protein sequence ID" value="ADB52355.1"/>
    <property type="molecule type" value="Genomic_DNA"/>
</dbReference>
<evidence type="ECO:0000313" key="13">
    <source>
        <dbReference type="Proteomes" id="UP000008229"/>
    </source>
</evidence>
<keyword evidence="6" id="KW-0547">Nucleotide-binding</keyword>
<feature type="transmembrane region" description="Helical" evidence="10">
    <location>
        <begin position="548"/>
        <end position="570"/>
    </location>
</feature>
<accession>D3F3J0</accession>
<protein>
    <submittedName>
        <fullName evidence="12">ABC transporter related protein</fullName>
    </submittedName>
</protein>
<feature type="transmembrane region" description="Helical" evidence="10">
    <location>
        <begin position="606"/>
        <end position="626"/>
    </location>
</feature>
<dbReference type="CDD" id="cd03215">
    <property type="entry name" value="ABC_Carb_Monos_II"/>
    <property type="match status" value="1"/>
</dbReference>
<feature type="transmembrane region" description="Helical" evidence="10">
    <location>
        <begin position="808"/>
        <end position="827"/>
    </location>
</feature>
<dbReference type="InterPro" id="IPR027417">
    <property type="entry name" value="P-loop_NTPase"/>
</dbReference>
<feature type="transmembrane region" description="Helical" evidence="10">
    <location>
        <begin position="676"/>
        <end position="697"/>
    </location>
</feature>
<evidence type="ECO:0000256" key="4">
    <source>
        <dbReference type="ARBA" id="ARBA00022692"/>
    </source>
</evidence>
<dbReference type="Pfam" id="PF00005">
    <property type="entry name" value="ABC_tran"/>
    <property type="match status" value="2"/>
</dbReference>
<evidence type="ECO:0000256" key="8">
    <source>
        <dbReference type="ARBA" id="ARBA00022989"/>
    </source>
</evidence>
<organism evidence="12 13">
    <name type="scientific">Conexibacter woesei (strain DSM 14684 / CCUG 47730 / CIP 108061 / JCM 11494 / NBRC 100937 / ID131577)</name>
    <dbReference type="NCBI Taxonomy" id="469383"/>
    <lineage>
        <taxon>Bacteria</taxon>
        <taxon>Bacillati</taxon>
        <taxon>Actinomycetota</taxon>
        <taxon>Thermoleophilia</taxon>
        <taxon>Solirubrobacterales</taxon>
        <taxon>Conexibacteraceae</taxon>
        <taxon>Conexibacter</taxon>
    </lineage>
</organism>
<feature type="domain" description="ABC transporter" evidence="11">
    <location>
        <begin position="7"/>
        <end position="240"/>
    </location>
</feature>
<feature type="transmembrane region" description="Helical" evidence="10">
    <location>
        <begin position="783"/>
        <end position="802"/>
    </location>
</feature>
<dbReference type="Proteomes" id="UP000008229">
    <property type="component" value="Chromosome"/>
</dbReference>
<dbReference type="GO" id="GO:0016887">
    <property type="term" value="F:ATP hydrolysis activity"/>
    <property type="evidence" value="ECO:0007669"/>
    <property type="project" value="InterPro"/>
</dbReference>